<comment type="caution">
    <text evidence="1">The sequence shown here is derived from an EMBL/GenBank/DDBJ whole genome shotgun (WGS) entry which is preliminary data.</text>
</comment>
<accession>A0ABN7XBT5</accession>
<proteinExistence type="predicted"/>
<name>A0ABN7XBT5_GIGMA</name>
<gene>
    <name evidence="1" type="ORF">GMARGA_LOCUS41041</name>
</gene>
<evidence type="ECO:0000313" key="2">
    <source>
        <dbReference type="Proteomes" id="UP000789901"/>
    </source>
</evidence>
<keyword evidence="2" id="KW-1185">Reference proteome</keyword>
<sequence>KGIHKHLSLSPERVLKEIMNKLKTMIETATTFGTNYLLKVHALLNNLDKLRYLVSKVQKEHNPYRQ</sequence>
<dbReference type="EMBL" id="CAJVQB010109462">
    <property type="protein sequence ID" value="CAG8852055.1"/>
    <property type="molecule type" value="Genomic_DNA"/>
</dbReference>
<evidence type="ECO:0000313" key="1">
    <source>
        <dbReference type="EMBL" id="CAG8852055.1"/>
    </source>
</evidence>
<dbReference type="Proteomes" id="UP000789901">
    <property type="component" value="Unassembled WGS sequence"/>
</dbReference>
<protein>
    <submittedName>
        <fullName evidence="1">8741_t:CDS:1</fullName>
    </submittedName>
</protein>
<feature type="non-terminal residue" evidence="1">
    <location>
        <position position="1"/>
    </location>
</feature>
<organism evidence="1 2">
    <name type="scientific">Gigaspora margarita</name>
    <dbReference type="NCBI Taxonomy" id="4874"/>
    <lineage>
        <taxon>Eukaryota</taxon>
        <taxon>Fungi</taxon>
        <taxon>Fungi incertae sedis</taxon>
        <taxon>Mucoromycota</taxon>
        <taxon>Glomeromycotina</taxon>
        <taxon>Glomeromycetes</taxon>
        <taxon>Diversisporales</taxon>
        <taxon>Gigasporaceae</taxon>
        <taxon>Gigaspora</taxon>
    </lineage>
</organism>
<feature type="non-terminal residue" evidence="1">
    <location>
        <position position="66"/>
    </location>
</feature>
<reference evidence="1 2" key="1">
    <citation type="submission" date="2021-06" db="EMBL/GenBank/DDBJ databases">
        <authorList>
            <person name="Kallberg Y."/>
            <person name="Tangrot J."/>
            <person name="Rosling A."/>
        </authorList>
    </citation>
    <scope>NUCLEOTIDE SEQUENCE [LARGE SCALE GENOMIC DNA]</scope>
    <source>
        <strain evidence="1 2">120-4 pot B 10/14</strain>
    </source>
</reference>